<dbReference type="SMART" id="SM00636">
    <property type="entry name" value="Glyco_18"/>
    <property type="match status" value="1"/>
</dbReference>
<keyword evidence="1 3" id="KW-0378">Hydrolase</keyword>
<dbReference type="RefSeq" id="XP_013783368.1">
    <property type="nucleotide sequence ID" value="XM_013927914.2"/>
</dbReference>
<reference evidence="7" key="1">
    <citation type="submission" date="2025-08" db="UniProtKB">
        <authorList>
            <consortium name="RefSeq"/>
        </authorList>
    </citation>
    <scope>IDENTIFICATION</scope>
    <source>
        <tissue evidence="7">Muscle</tissue>
    </source>
</reference>
<dbReference type="Pfam" id="PF00704">
    <property type="entry name" value="Glyco_hydro_18"/>
    <property type="match status" value="1"/>
</dbReference>
<comment type="similarity">
    <text evidence="4">Belongs to the glycosyl hydrolase 18 family.</text>
</comment>
<sequence>MWCGSTASNCSGNRQLKVVCYFSNWAWYRSNEGQFLPENIDPNLCTHLIYAFATLDSSSLTLGVCDSWADIDNNFYKRVVQLKNKNPQLRVLLALGGWNDSGADKYSRLVSSPKSRRNFIQHVVPFLKKYNFDGLDLDWEYPVCWQGRRSSGHTTDRPNFANFVLELRQAFDQEQSPLLLTAAVSGTKCIIDDAYEVSTLSADLDFINIMAYDYHGSWENHTGHVAPLYPQDGDPNTDFNAKSSLEYWVEKGAPKHKLVLGTPFYGRSFTLSDPNNNGIRAPVIGGGIAGPLTKEVGMLAYYEVCKKIKLEAWTKVRDPSQAIGPYAYRGDQWVGYDDPASLSRKARFVREEGYGGVMVWTVDFDDFRGMWNKVAFPLLRALHFGLFGTGDPPEK</sequence>
<protein>
    <submittedName>
        <fullName evidence="7">Probable chitinase 10</fullName>
    </submittedName>
</protein>
<organism evidence="6 7">
    <name type="scientific">Limulus polyphemus</name>
    <name type="common">Atlantic horseshoe crab</name>
    <dbReference type="NCBI Taxonomy" id="6850"/>
    <lineage>
        <taxon>Eukaryota</taxon>
        <taxon>Metazoa</taxon>
        <taxon>Ecdysozoa</taxon>
        <taxon>Arthropoda</taxon>
        <taxon>Chelicerata</taxon>
        <taxon>Merostomata</taxon>
        <taxon>Xiphosura</taxon>
        <taxon>Limulidae</taxon>
        <taxon>Limulus</taxon>
    </lineage>
</organism>
<dbReference type="Gene3D" id="3.10.50.10">
    <property type="match status" value="1"/>
</dbReference>
<dbReference type="PANTHER" id="PTHR11177">
    <property type="entry name" value="CHITINASE"/>
    <property type="match status" value="1"/>
</dbReference>
<dbReference type="PROSITE" id="PS01095">
    <property type="entry name" value="GH18_1"/>
    <property type="match status" value="1"/>
</dbReference>
<evidence type="ECO:0000256" key="4">
    <source>
        <dbReference type="RuleBase" id="RU004453"/>
    </source>
</evidence>
<feature type="domain" description="GH18" evidence="5">
    <location>
        <begin position="16"/>
        <end position="389"/>
    </location>
</feature>
<evidence type="ECO:0000256" key="1">
    <source>
        <dbReference type="ARBA" id="ARBA00022801"/>
    </source>
</evidence>
<dbReference type="PANTHER" id="PTHR11177:SF359">
    <property type="entry name" value="CHITINASE 10-RELATED"/>
    <property type="match status" value="1"/>
</dbReference>
<evidence type="ECO:0000313" key="7">
    <source>
        <dbReference type="RefSeq" id="XP_013783368.1"/>
    </source>
</evidence>
<evidence type="ECO:0000259" key="5">
    <source>
        <dbReference type="PROSITE" id="PS51910"/>
    </source>
</evidence>
<accession>A0ABM1BJR8</accession>
<evidence type="ECO:0000256" key="2">
    <source>
        <dbReference type="ARBA" id="ARBA00023295"/>
    </source>
</evidence>
<dbReference type="InterPro" id="IPR001579">
    <property type="entry name" value="Glyco_hydro_18_chit_AS"/>
</dbReference>
<dbReference type="CDD" id="cd02872">
    <property type="entry name" value="GH18_chitolectin_chitotriosidase"/>
    <property type="match status" value="1"/>
</dbReference>
<keyword evidence="2 3" id="KW-0326">Glycosidase</keyword>
<dbReference type="SUPFAM" id="SSF54556">
    <property type="entry name" value="Chitinase insertion domain"/>
    <property type="match status" value="1"/>
</dbReference>
<dbReference type="PROSITE" id="PS51910">
    <property type="entry name" value="GH18_2"/>
    <property type="match status" value="1"/>
</dbReference>
<dbReference type="InterPro" id="IPR001223">
    <property type="entry name" value="Glyco_hydro18_cat"/>
</dbReference>
<keyword evidence="6" id="KW-1185">Reference proteome</keyword>
<dbReference type="Proteomes" id="UP000694941">
    <property type="component" value="Unplaced"/>
</dbReference>
<dbReference type="InterPro" id="IPR017853">
    <property type="entry name" value="GH"/>
</dbReference>
<name>A0ABM1BJR8_LIMPO</name>
<gene>
    <name evidence="7" type="primary">LOC106467554</name>
</gene>
<dbReference type="SUPFAM" id="SSF51445">
    <property type="entry name" value="(Trans)glycosidases"/>
    <property type="match status" value="1"/>
</dbReference>
<dbReference type="InterPro" id="IPR050314">
    <property type="entry name" value="Glycosyl_Hydrlase_18"/>
</dbReference>
<proteinExistence type="inferred from homology"/>
<dbReference type="GeneID" id="106467554"/>
<dbReference type="InterPro" id="IPR029070">
    <property type="entry name" value="Chitinase_insertion_sf"/>
</dbReference>
<evidence type="ECO:0000313" key="6">
    <source>
        <dbReference type="Proteomes" id="UP000694941"/>
    </source>
</evidence>
<dbReference type="Gene3D" id="3.20.20.80">
    <property type="entry name" value="Glycosidases"/>
    <property type="match status" value="1"/>
</dbReference>
<dbReference type="InterPro" id="IPR011583">
    <property type="entry name" value="Chitinase_II/V-like_cat"/>
</dbReference>
<evidence type="ECO:0000256" key="3">
    <source>
        <dbReference type="RuleBase" id="RU000489"/>
    </source>
</evidence>